<sequence>MLITVFTPTYNRAKLLPRLHKSLQEQTNKDFEW</sequence>
<dbReference type="Proteomes" id="UP000219058">
    <property type="component" value="Unassembled WGS sequence"/>
</dbReference>
<gene>
    <name evidence="1" type="ORF">CLI71_12440</name>
</gene>
<keyword evidence="1" id="KW-0808">Transferase</keyword>
<dbReference type="Gene3D" id="3.90.550.10">
    <property type="entry name" value="Spore Coat Polysaccharide Biosynthesis Protein SpsA, Chain A"/>
    <property type="match status" value="1"/>
</dbReference>
<evidence type="ECO:0000313" key="2">
    <source>
        <dbReference type="Proteomes" id="UP000219058"/>
    </source>
</evidence>
<feature type="non-terminal residue" evidence="1">
    <location>
        <position position="33"/>
    </location>
</feature>
<comment type="caution">
    <text evidence="1">The sequence shown here is derived from an EMBL/GenBank/DDBJ whole genome shotgun (WGS) entry which is preliminary data.</text>
</comment>
<name>A0A2A6ECS9_PREIN</name>
<accession>A0A2A6ECS9</accession>
<evidence type="ECO:0000313" key="1">
    <source>
        <dbReference type="EMBL" id="PDP57255.1"/>
    </source>
</evidence>
<dbReference type="AlphaFoldDB" id="A0A2A6ECS9"/>
<reference evidence="1 2" key="1">
    <citation type="submission" date="2017-09" db="EMBL/GenBank/DDBJ databases">
        <title>Phase variable restriction modification systems are present in the genome sequences of periodontal pathogens Prevotella intermedia, Tannerella forsythia and Porphyromonas gingivalis.</title>
        <authorList>
            <person name="Haigh R.D."/>
            <person name="Crawford L."/>
            <person name="Ralph J."/>
            <person name="Wanford J."/>
            <person name="Vartoukian S.R."/>
            <person name="Hijazib K."/>
            <person name="Wade W."/>
            <person name="Oggioni M.R."/>
        </authorList>
    </citation>
    <scope>NUCLEOTIDE SEQUENCE [LARGE SCALE GENOMIC DNA]</scope>
    <source>
        <strain evidence="1 2">WW2834</strain>
    </source>
</reference>
<protein>
    <submittedName>
        <fullName evidence="1">Glycosyl transferase</fullName>
    </submittedName>
</protein>
<dbReference type="GO" id="GO:0016740">
    <property type="term" value="F:transferase activity"/>
    <property type="evidence" value="ECO:0007669"/>
    <property type="project" value="UniProtKB-KW"/>
</dbReference>
<proteinExistence type="predicted"/>
<organism evidence="1 2">
    <name type="scientific">Prevotella intermedia</name>
    <dbReference type="NCBI Taxonomy" id="28131"/>
    <lineage>
        <taxon>Bacteria</taxon>
        <taxon>Pseudomonadati</taxon>
        <taxon>Bacteroidota</taxon>
        <taxon>Bacteroidia</taxon>
        <taxon>Bacteroidales</taxon>
        <taxon>Prevotellaceae</taxon>
        <taxon>Prevotella</taxon>
    </lineage>
</organism>
<dbReference type="InterPro" id="IPR029044">
    <property type="entry name" value="Nucleotide-diphossugar_trans"/>
</dbReference>
<dbReference type="EMBL" id="NSLY01000072">
    <property type="protein sequence ID" value="PDP57255.1"/>
    <property type="molecule type" value="Genomic_DNA"/>
</dbReference>
<dbReference type="SUPFAM" id="SSF53448">
    <property type="entry name" value="Nucleotide-diphospho-sugar transferases"/>
    <property type="match status" value="1"/>
</dbReference>